<name>A0A134BBJ8_9BACT</name>
<dbReference type="AlphaFoldDB" id="A0A134BBJ8"/>
<evidence type="ECO:0008006" key="3">
    <source>
        <dbReference type="Google" id="ProtNLM"/>
    </source>
</evidence>
<dbReference type="PATRIC" id="fig|419005.5.peg.1488"/>
<organism evidence="1">
    <name type="scientific">Prevotella amnii</name>
    <dbReference type="NCBI Taxonomy" id="419005"/>
    <lineage>
        <taxon>Bacteria</taxon>
        <taxon>Pseudomonadati</taxon>
        <taxon>Bacteroidota</taxon>
        <taxon>Bacteroidia</taxon>
        <taxon>Bacteroidales</taxon>
        <taxon>Prevotellaceae</taxon>
        <taxon>Prevotella</taxon>
    </lineage>
</organism>
<dbReference type="PROSITE" id="PS51257">
    <property type="entry name" value="PROKAR_LIPOPROTEIN"/>
    <property type="match status" value="1"/>
</dbReference>
<dbReference type="InterPro" id="IPR038765">
    <property type="entry name" value="Papain-like_cys_pep_sf"/>
</dbReference>
<dbReference type="EMBL" id="LSDL01000074">
    <property type="protein sequence ID" value="KXB77314.1"/>
    <property type="molecule type" value="Genomic_DNA"/>
</dbReference>
<reference evidence="1 2" key="1">
    <citation type="submission" date="2016-01" db="EMBL/GenBank/DDBJ databases">
        <authorList>
            <person name="Oliw E.H."/>
        </authorList>
    </citation>
    <scope>NUCLEOTIDE SEQUENCE [LARGE SCALE GENOMIC DNA]</scope>
    <source>
        <strain evidence="1 2">DNF00307</strain>
    </source>
</reference>
<comment type="caution">
    <text evidence="1">The sequence shown here is derived from an EMBL/GenBank/DDBJ whole genome shotgun (WGS) entry which is preliminary data.</text>
</comment>
<proteinExistence type="predicted"/>
<dbReference type="STRING" id="419005.HMPREF1860_01484"/>
<dbReference type="Pfam" id="PF05708">
    <property type="entry name" value="Peptidase_C92"/>
    <property type="match status" value="1"/>
</dbReference>
<evidence type="ECO:0000313" key="1">
    <source>
        <dbReference type="EMBL" id="KXB77314.1"/>
    </source>
</evidence>
<dbReference type="SUPFAM" id="SSF54001">
    <property type="entry name" value="Cysteine proteinases"/>
    <property type="match status" value="1"/>
</dbReference>
<dbReference type="InterPro" id="IPR024453">
    <property type="entry name" value="Peptidase_C92"/>
</dbReference>
<sequence>MLLTKQTDEKIMKKTISILSKSFILFFFLSLFSCSSKIKDTPALVKTLQDGDLLFIAKGKPNAITDVTSGVDGLKIDHVGIYVNISSCGYVLEACPPKVRLTTMADFQERAKKSDKSARIIVGRITSDIDVHASIKKAMSYIGRKYDYLYLPDDNELYCSELVQKSFVDSKGHLVFTPIPMTFRDKNGKIPDVFVNMYKSHNIPVPEGKPGSNPGDLSRRPQLRIWYYQ</sequence>
<evidence type="ECO:0000313" key="2">
    <source>
        <dbReference type="Proteomes" id="UP000070531"/>
    </source>
</evidence>
<gene>
    <name evidence="1" type="ORF">HMPREF1860_01484</name>
</gene>
<dbReference type="Proteomes" id="UP000070531">
    <property type="component" value="Unassembled WGS sequence"/>
</dbReference>
<dbReference type="Gene3D" id="3.90.1720.10">
    <property type="entry name" value="endopeptidase domain like (from Nostoc punctiforme)"/>
    <property type="match status" value="1"/>
</dbReference>
<accession>A0A134BBJ8</accession>
<protein>
    <recommendedName>
        <fullName evidence="3">Orthopoxovirus protein, PF05708 family</fullName>
    </recommendedName>
</protein>